<dbReference type="InterPro" id="IPR027417">
    <property type="entry name" value="P-loop_NTPase"/>
</dbReference>
<evidence type="ECO:0000313" key="17">
    <source>
        <dbReference type="EMBL" id="BAM04442.1"/>
    </source>
</evidence>
<feature type="domain" description="SRP54-type proteins GTP-binding" evidence="16">
    <location>
        <begin position="298"/>
        <end position="489"/>
    </location>
</feature>
<dbReference type="PATRIC" id="fig|1142394.8.peg.2357"/>
<keyword evidence="8" id="KW-0653">Protein transport</keyword>
<keyword evidence="17" id="KW-0966">Cell projection</keyword>
<keyword evidence="10" id="KW-0472">Membrane</keyword>
<dbReference type="Pfam" id="PF00448">
    <property type="entry name" value="SRP54"/>
    <property type="match status" value="1"/>
</dbReference>
<dbReference type="InterPro" id="IPR000897">
    <property type="entry name" value="SRP54_GTPase_dom"/>
</dbReference>
<evidence type="ECO:0000256" key="3">
    <source>
        <dbReference type="ARBA" id="ARBA00014919"/>
    </source>
</evidence>
<dbReference type="SMART" id="SM00962">
    <property type="entry name" value="SRP54"/>
    <property type="match status" value="1"/>
</dbReference>
<feature type="compositionally biased region" description="Low complexity" evidence="14">
    <location>
        <begin position="497"/>
        <end position="510"/>
    </location>
</feature>
<dbReference type="GO" id="GO:0005047">
    <property type="term" value="F:signal recognition particle binding"/>
    <property type="evidence" value="ECO:0007669"/>
    <property type="project" value="TreeGrafter"/>
</dbReference>
<dbReference type="InterPro" id="IPR003593">
    <property type="entry name" value="AAA+_ATPase"/>
</dbReference>
<evidence type="ECO:0000256" key="14">
    <source>
        <dbReference type="SAM" id="MobiDB-lite"/>
    </source>
</evidence>
<comment type="similarity">
    <text evidence="2">Belongs to the GTP-binding SRP family.</text>
</comment>
<dbReference type="Gene3D" id="3.40.50.300">
    <property type="entry name" value="P-loop containing nucleotide triphosphate hydrolases"/>
    <property type="match status" value="1"/>
</dbReference>
<evidence type="ECO:0000256" key="2">
    <source>
        <dbReference type="ARBA" id="ARBA00008531"/>
    </source>
</evidence>
<dbReference type="PANTHER" id="PTHR43134">
    <property type="entry name" value="SIGNAL RECOGNITION PARTICLE RECEPTOR SUBUNIT ALPHA"/>
    <property type="match status" value="1"/>
</dbReference>
<dbReference type="GO" id="GO:0015031">
    <property type="term" value="P:protein transport"/>
    <property type="evidence" value="ECO:0007669"/>
    <property type="project" value="UniProtKB-KW"/>
</dbReference>
<evidence type="ECO:0000259" key="15">
    <source>
        <dbReference type="SMART" id="SM00382"/>
    </source>
</evidence>
<organism evidence="17 18">
    <name type="scientific">Phycisphaera mikurensis (strain NBRC 102666 / KCTC 22515 / FYK2301M01)</name>
    <dbReference type="NCBI Taxonomy" id="1142394"/>
    <lineage>
        <taxon>Bacteria</taxon>
        <taxon>Pseudomonadati</taxon>
        <taxon>Planctomycetota</taxon>
        <taxon>Phycisphaerae</taxon>
        <taxon>Phycisphaerales</taxon>
        <taxon>Phycisphaeraceae</taxon>
        <taxon>Phycisphaera</taxon>
    </lineage>
</organism>
<sequence>MKTYTARNAADALAMARGDLGQDAVVLHTRTYRRGGLLGIPQLGGRAVVEVTAIALPVLQAAARRRGRRQAAAGGAGEPEDAAAAGALGVSKRRLKSAPAPLAGDLIRRTYAAARLDLDEPGAAAAAAAALADPVRERPGGEPPGRERRSDRPAATPPPDRPAKRPAAANVEPPAALAGELAAVRELVERVARSQQVEAARRAAPELFKAAGAGGDGPIAQAYERLIHAEVAEELARRLVAAAADAGGAGGAGIGDGGVRDALERMLRGSREADAGSDRPAAGAGLEAYTGPASDRRPLTLALVGPTGVGKTTTIAKLAAQLKLRHGQKVGVVTLDTYRIGAVEQLRTYCNIIGSDLAVASSPEELADRLAGLAGCDVVLIDTAGRSPRDTDRVNELGAFLAVARPHQTHLVLSLASSPAVLRTAGERFASARPDRIIFTKCDEVEACGGLVAVVEATGLPPSFLTTGQEVPHDIEPADAAALARRLAGPPPPAPAATPGEPAVTGAPAG</sequence>
<dbReference type="GO" id="GO:0006614">
    <property type="term" value="P:SRP-dependent cotranslational protein targeting to membrane"/>
    <property type="evidence" value="ECO:0007669"/>
    <property type="project" value="InterPro"/>
</dbReference>
<dbReference type="OrthoDB" id="9778554at2"/>
<proteinExistence type="inferred from homology"/>
<evidence type="ECO:0000256" key="6">
    <source>
        <dbReference type="ARBA" id="ARBA00022741"/>
    </source>
</evidence>
<feature type="domain" description="AAA+ ATPase" evidence="15">
    <location>
        <begin position="297"/>
        <end position="443"/>
    </location>
</feature>
<accession>I0IGQ4</accession>
<keyword evidence="4" id="KW-0813">Transport</keyword>
<dbReference type="RefSeq" id="WP_014437657.1">
    <property type="nucleotide sequence ID" value="NC_017080.1"/>
</dbReference>
<evidence type="ECO:0000256" key="11">
    <source>
        <dbReference type="ARBA" id="ARBA00023225"/>
    </source>
</evidence>
<dbReference type="PANTHER" id="PTHR43134:SF3">
    <property type="entry name" value="FLAGELLAR BIOSYNTHESIS PROTEIN FLHF"/>
    <property type="match status" value="1"/>
</dbReference>
<protein>
    <recommendedName>
        <fullName evidence="3">Flagellar biosynthesis protein FlhF</fullName>
    </recommendedName>
    <alternativeName>
        <fullName evidence="13">Flagella-associated GTP-binding protein</fullName>
    </alternativeName>
</protein>
<dbReference type="FunFam" id="3.40.50.300:FF:000695">
    <property type="entry name" value="Flagellar biosynthesis regulator FlhF"/>
    <property type="match status" value="1"/>
</dbReference>
<keyword evidence="6" id="KW-0547">Nucleotide-binding</keyword>
<evidence type="ECO:0000256" key="5">
    <source>
        <dbReference type="ARBA" id="ARBA00022475"/>
    </source>
</evidence>
<dbReference type="EMBL" id="AP012338">
    <property type="protein sequence ID" value="BAM04442.1"/>
    <property type="molecule type" value="Genomic_DNA"/>
</dbReference>
<dbReference type="KEGG" id="phm:PSMK_22830"/>
<dbReference type="SUPFAM" id="SSF52540">
    <property type="entry name" value="P-loop containing nucleoside triphosphate hydrolases"/>
    <property type="match status" value="1"/>
</dbReference>
<dbReference type="GO" id="GO:0005525">
    <property type="term" value="F:GTP binding"/>
    <property type="evidence" value="ECO:0007669"/>
    <property type="project" value="UniProtKB-KW"/>
</dbReference>
<keyword evidence="7" id="KW-1005">Bacterial flagellum biogenesis</keyword>
<evidence type="ECO:0000256" key="10">
    <source>
        <dbReference type="ARBA" id="ARBA00023136"/>
    </source>
</evidence>
<comment type="subcellular location">
    <subcellularLocation>
        <location evidence="1">Cell membrane</location>
        <topology evidence="1">Peripheral membrane protein</topology>
        <orientation evidence="1">Cytoplasmic side</orientation>
    </subcellularLocation>
</comment>
<keyword evidence="17" id="KW-0282">Flagellum</keyword>
<evidence type="ECO:0000256" key="8">
    <source>
        <dbReference type="ARBA" id="ARBA00022927"/>
    </source>
</evidence>
<dbReference type="GO" id="GO:0044781">
    <property type="term" value="P:bacterial-type flagellum organization"/>
    <property type="evidence" value="ECO:0007669"/>
    <property type="project" value="UniProtKB-KW"/>
</dbReference>
<comment type="function">
    <text evidence="12">Necessary for flagellar biosynthesis. May be involved in translocation of the flagellum.</text>
</comment>
<dbReference type="GO" id="GO:0005886">
    <property type="term" value="C:plasma membrane"/>
    <property type="evidence" value="ECO:0007669"/>
    <property type="project" value="UniProtKB-SubCell"/>
</dbReference>
<reference evidence="17 18" key="1">
    <citation type="submission" date="2012-02" db="EMBL/GenBank/DDBJ databases">
        <title>Complete genome sequence of Phycisphaera mikurensis NBRC 102666.</title>
        <authorList>
            <person name="Ankai A."/>
            <person name="Hosoyama A."/>
            <person name="Terui Y."/>
            <person name="Sekine M."/>
            <person name="Fukai R."/>
            <person name="Kato Y."/>
            <person name="Nakamura S."/>
            <person name="Yamada-Narita S."/>
            <person name="Kawakoshi A."/>
            <person name="Fukunaga Y."/>
            <person name="Yamazaki S."/>
            <person name="Fujita N."/>
        </authorList>
    </citation>
    <scope>NUCLEOTIDE SEQUENCE [LARGE SCALE GENOMIC DNA]</scope>
    <source>
        <strain evidence="18">NBRC 102666 / KCTC 22515 / FYK2301M01</strain>
    </source>
</reference>
<gene>
    <name evidence="17" type="primary">flhF</name>
    <name evidence="17" type="ordered locus">PSMK_22830</name>
</gene>
<dbReference type="InterPro" id="IPR047040">
    <property type="entry name" value="FlhF__GTPase_dom"/>
</dbReference>
<evidence type="ECO:0000256" key="9">
    <source>
        <dbReference type="ARBA" id="ARBA00023134"/>
    </source>
</evidence>
<evidence type="ECO:0000256" key="4">
    <source>
        <dbReference type="ARBA" id="ARBA00022448"/>
    </source>
</evidence>
<feature type="region of interest" description="Disordered" evidence="14">
    <location>
        <begin position="128"/>
        <end position="171"/>
    </location>
</feature>
<dbReference type="Proteomes" id="UP000007881">
    <property type="component" value="Chromosome"/>
</dbReference>
<keyword evidence="18" id="KW-1185">Reference proteome</keyword>
<dbReference type="STRING" id="1142394.PSMK_22830"/>
<keyword evidence="9" id="KW-0342">GTP-binding</keyword>
<dbReference type="HOGENOM" id="CLU_009301_11_4_0"/>
<evidence type="ECO:0000256" key="12">
    <source>
        <dbReference type="ARBA" id="ARBA00025337"/>
    </source>
</evidence>
<evidence type="ECO:0000313" key="18">
    <source>
        <dbReference type="Proteomes" id="UP000007881"/>
    </source>
</evidence>
<feature type="region of interest" description="Disordered" evidence="14">
    <location>
        <begin position="271"/>
        <end position="291"/>
    </location>
</feature>
<keyword evidence="11" id="KW-1006">Bacterial flagellum protein export</keyword>
<dbReference type="SMART" id="SM00382">
    <property type="entry name" value="AAA"/>
    <property type="match status" value="1"/>
</dbReference>
<evidence type="ECO:0000259" key="16">
    <source>
        <dbReference type="SMART" id="SM00962"/>
    </source>
</evidence>
<feature type="compositionally biased region" description="Basic and acidic residues" evidence="14">
    <location>
        <begin position="134"/>
        <end position="152"/>
    </location>
</feature>
<dbReference type="GO" id="GO:0003924">
    <property type="term" value="F:GTPase activity"/>
    <property type="evidence" value="ECO:0007669"/>
    <property type="project" value="InterPro"/>
</dbReference>
<name>I0IGQ4_PHYMF</name>
<dbReference type="AlphaFoldDB" id="I0IGQ4"/>
<dbReference type="eggNOG" id="COG1419">
    <property type="taxonomic scope" value="Bacteria"/>
</dbReference>
<dbReference type="CDD" id="cd17873">
    <property type="entry name" value="FlhF"/>
    <property type="match status" value="1"/>
</dbReference>
<evidence type="ECO:0000256" key="1">
    <source>
        <dbReference type="ARBA" id="ARBA00004413"/>
    </source>
</evidence>
<evidence type="ECO:0000256" key="7">
    <source>
        <dbReference type="ARBA" id="ARBA00022795"/>
    </source>
</evidence>
<keyword evidence="17" id="KW-0969">Cilium</keyword>
<keyword evidence="5" id="KW-1003">Cell membrane</keyword>
<evidence type="ECO:0000256" key="13">
    <source>
        <dbReference type="ARBA" id="ARBA00030866"/>
    </source>
</evidence>
<feature type="region of interest" description="Disordered" evidence="14">
    <location>
        <begin position="484"/>
        <end position="510"/>
    </location>
</feature>